<accession>C5BR93</accession>
<sequence length="252" mass="28333">MMFAFTEPAHAEKVIHGTAFDLESNKVAYIEIHRFPSDTRHKVIYAEPSGDVFARKELDYSSGKSTPGFTQTNMRLDEVIEVSHLSDGAISVRYAIEGKSAKEKTLKNADELVIDAGFNNYVLEHWDKLLEGSSLEFDYLLPTRQQRFRLKAERDDCKDEAATCFTIRPANGFFALLMKPLKLKYVDGLLAQFSGRSNIAQESGEYHQVRIEYVPLEIAMECADSEACVLTHARDSVSFQDGGGKSTVLARY</sequence>
<name>C5BR93_TERTT</name>
<keyword evidence="2" id="KW-1185">Reference proteome</keyword>
<dbReference type="HOGENOM" id="CLU_096062_0_0_6"/>
<dbReference type="AlphaFoldDB" id="C5BR93"/>
<proteinExistence type="predicted"/>
<dbReference type="RefSeq" id="WP_015820784.1">
    <property type="nucleotide sequence ID" value="NC_012997.1"/>
</dbReference>
<dbReference type="EMBL" id="CP001614">
    <property type="protein sequence ID" value="ACR14670.1"/>
    <property type="molecule type" value="Genomic_DNA"/>
</dbReference>
<evidence type="ECO:0000313" key="2">
    <source>
        <dbReference type="Proteomes" id="UP000009080"/>
    </source>
</evidence>
<dbReference type="eggNOG" id="ENOG50330GY">
    <property type="taxonomic scope" value="Bacteria"/>
</dbReference>
<gene>
    <name evidence="1" type="ordered locus">TERTU_3467</name>
</gene>
<evidence type="ECO:0000313" key="1">
    <source>
        <dbReference type="EMBL" id="ACR14670.1"/>
    </source>
</evidence>
<dbReference type="Proteomes" id="UP000009080">
    <property type="component" value="Chromosome"/>
</dbReference>
<protein>
    <submittedName>
        <fullName evidence="1">Uncharacterized protein</fullName>
    </submittedName>
</protein>
<organism evidence="1 2">
    <name type="scientific">Teredinibacter turnerae (strain ATCC 39867 / T7901)</name>
    <dbReference type="NCBI Taxonomy" id="377629"/>
    <lineage>
        <taxon>Bacteria</taxon>
        <taxon>Pseudomonadati</taxon>
        <taxon>Pseudomonadota</taxon>
        <taxon>Gammaproteobacteria</taxon>
        <taxon>Cellvibrionales</taxon>
        <taxon>Cellvibrionaceae</taxon>
        <taxon>Teredinibacter</taxon>
    </lineage>
</organism>
<reference evidence="1 2" key="1">
    <citation type="journal article" date="2009" name="PLoS ONE">
        <title>The complete genome of Teredinibacter turnerae T7901: an intracellular endosymbiont of marine wood-boring bivalves (shipworms).</title>
        <authorList>
            <person name="Yang J.C."/>
            <person name="Madupu R."/>
            <person name="Durkin A.S."/>
            <person name="Ekborg N.A."/>
            <person name="Pedamallu C.S."/>
            <person name="Hostetler J.B."/>
            <person name="Radune D."/>
            <person name="Toms B.S."/>
            <person name="Henrissat B."/>
            <person name="Coutinho P.M."/>
            <person name="Schwarz S."/>
            <person name="Field L."/>
            <person name="Trindade-Silva A.E."/>
            <person name="Soares C.A.G."/>
            <person name="Elshahawi S."/>
            <person name="Hanora A."/>
            <person name="Schmidt E.W."/>
            <person name="Haygood M.G."/>
            <person name="Posfai J."/>
            <person name="Benner J."/>
            <person name="Madinger C."/>
            <person name="Nove J."/>
            <person name="Anton B."/>
            <person name="Chaudhary K."/>
            <person name="Foster J."/>
            <person name="Holman A."/>
            <person name="Kumar S."/>
            <person name="Lessard P.A."/>
            <person name="Luyten Y.A."/>
            <person name="Slatko B."/>
            <person name="Wood N."/>
            <person name="Wu B."/>
            <person name="Teplitski M."/>
            <person name="Mougous J.D."/>
            <person name="Ward N."/>
            <person name="Eisen J.A."/>
            <person name="Badger J.H."/>
            <person name="Distel D.L."/>
        </authorList>
    </citation>
    <scope>NUCLEOTIDE SEQUENCE [LARGE SCALE GENOMIC DNA]</scope>
    <source>
        <strain evidence="2">ATCC 39867 / T7901</strain>
    </source>
</reference>
<dbReference type="STRING" id="377629.TERTU_3467"/>
<dbReference type="KEGG" id="ttu:TERTU_3467"/>